<feature type="region of interest" description="Disordered" evidence="1">
    <location>
        <begin position="1"/>
        <end position="32"/>
    </location>
</feature>
<keyword evidence="3" id="KW-1185">Reference proteome</keyword>
<evidence type="ECO:0000313" key="3">
    <source>
        <dbReference type="Proteomes" id="UP000298663"/>
    </source>
</evidence>
<evidence type="ECO:0000313" key="2">
    <source>
        <dbReference type="EMBL" id="TKR92598.1"/>
    </source>
</evidence>
<feature type="compositionally biased region" description="Polar residues" evidence="1">
    <location>
        <begin position="1"/>
        <end position="12"/>
    </location>
</feature>
<protein>
    <submittedName>
        <fullName evidence="2">Uncharacterized protein</fullName>
    </submittedName>
</protein>
<dbReference type="AlphaFoldDB" id="A0A4U5P8N0"/>
<sequence>MPDEGSPSSSSPHIDKRISTSRGKPGPNHPSSLLSQYGLAVWTGLGPTNTPPVISGHRRRLPWTSGLQLICRHRQHSACTHKQRSGGLIALFQICIHAQGRSELGFRQRKTDAQRMTRFARLYSN</sequence>
<reference evidence="2 3" key="1">
    <citation type="journal article" date="2015" name="Genome Biol.">
        <title>Comparative genomics of Steinernema reveals deeply conserved gene regulatory networks.</title>
        <authorList>
            <person name="Dillman A.R."/>
            <person name="Macchietto M."/>
            <person name="Porter C.F."/>
            <person name="Rogers A."/>
            <person name="Williams B."/>
            <person name="Antoshechkin I."/>
            <person name="Lee M.M."/>
            <person name="Goodwin Z."/>
            <person name="Lu X."/>
            <person name="Lewis E.E."/>
            <person name="Goodrich-Blair H."/>
            <person name="Stock S.P."/>
            <person name="Adams B.J."/>
            <person name="Sternberg P.W."/>
            <person name="Mortazavi A."/>
        </authorList>
    </citation>
    <scope>NUCLEOTIDE SEQUENCE [LARGE SCALE GENOMIC DNA]</scope>
    <source>
        <strain evidence="2 3">ALL</strain>
    </source>
</reference>
<dbReference type="EMBL" id="AZBU02000002">
    <property type="protein sequence ID" value="TKR92598.1"/>
    <property type="molecule type" value="Genomic_DNA"/>
</dbReference>
<name>A0A4U5P8N0_STECR</name>
<organism evidence="2 3">
    <name type="scientific">Steinernema carpocapsae</name>
    <name type="common">Entomopathogenic nematode</name>
    <dbReference type="NCBI Taxonomy" id="34508"/>
    <lineage>
        <taxon>Eukaryota</taxon>
        <taxon>Metazoa</taxon>
        <taxon>Ecdysozoa</taxon>
        <taxon>Nematoda</taxon>
        <taxon>Chromadorea</taxon>
        <taxon>Rhabditida</taxon>
        <taxon>Tylenchina</taxon>
        <taxon>Panagrolaimomorpha</taxon>
        <taxon>Strongyloidoidea</taxon>
        <taxon>Steinernematidae</taxon>
        <taxon>Steinernema</taxon>
    </lineage>
</organism>
<evidence type="ECO:0000256" key="1">
    <source>
        <dbReference type="SAM" id="MobiDB-lite"/>
    </source>
</evidence>
<gene>
    <name evidence="2" type="ORF">L596_007223</name>
</gene>
<reference evidence="2 3" key="2">
    <citation type="journal article" date="2019" name="G3 (Bethesda)">
        <title>Hybrid Assembly of the Genome of the Entomopathogenic Nematode Steinernema carpocapsae Identifies the X-Chromosome.</title>
        <authorList>
            <person name="Serra L."/>
            <person name="Macchietto M."/>
            <person name="Macias-Munoz A."/>
            <person name="McGill C.J."/>
            <person name="Rodriguez I.M."/>
            <person name="Rodriguez B."/>
            <person name="Murad R."/>
            <person name="Mortazavi A."/>
        </authorList>
    </citation>
    <scope>NUCLEOTIDE SEQUENCE [LARGE SCALE GENOMIC DNA]</scope>
    <source>
        <strain evidence="2 3">ALL</strain>
    </source>
</reference>
<proteinExistence type="predicted"/>
<dbReference type="Proteomes" id="UP000298663">
    <property type="component" value="Unassembled WGS sequence"/>
</dbReference>
<accession>A0A4U5P8N0</accession>
<comment type="caution">
    <text evidence="2">The sequence shown here is derived from an EMBL/GenBank/DDBJ whole genome shotgun (WGS) entry which is preliminary data.</text>
</comment>